<reference evidence="6" key="1">
    <citation type="submission" date="2018-09" db="EMBL/GenBank/DDBJ databases">
        <title>whole genome sequence of T. equiperdum IVM-t1 strain.</title>
        <authorList>
            <person name="Suganuma K."/>
        </authorList>
    </citation>
    <scope>NUCLEOTIDE SEQUENCE [LARGE SCALE GENOMIC DNA]</scope>
    <source>
        <strain evidence="6">IVM-t1</strain>
    </source>
</reference>
<comment type="similarity">
    <text evidence="2">Belongs to the NOP16 family.</text>
</comment>
<dbReference type="PANTHER" id="PTHR13243">
    <property type="entry name" value="HSPC111 PROTEIN-RELATED"/>
    <property type="match status" value="1"/>
</dbReference>
<dbReference type="PANTHER" id="PTHR13243:SF1">
    <property type="entry name" value="NUCLEOLAR PROTEIN 16"/>
    <property type="match status" value="1"/>
</dbReference>
<accession>A0A3L6L5P2</accession>
<dbReference type="AlphaFoldDB" id="A0A3L6L5P2"/>
<sequence length="191" mass="22469">MGRIRVTPKGKAKKNIPITRSGRKKYLKRRFAHLHQIDKAGSNNYFTKKYFKRFSTASSNFKSLGLAKDPSITPKKIVDEPSQPTRRLEEENELEELRQQRKGTLQVRRISEEEAVTMANLIRKHQTDFKAMSLDRKLNPYQLNPRQLQRQVVNYLRWEKAAFPEAFAEAEANGWLSIEEYANPKNRHRKE</sequence>
<dbReference type="GO" id="GO:0005730">
    <property type="term" value="C:nucleolus"/>
    <property type="evidence" value="ECO:0007669"/>
    <property type="project" value="UniProtKB-SubCell"/>
</dbReference>
<evidence type="ECO:0000256" key="4">
    <source>
        <dbReference type="ARBA" id="ARBA00023242"/>
    </source>
</evidence>
<comment type="caution">
    <text evidence="6">The sequence shown here is derived from an EMBL/GenBank/DDBJ whole genome shotgun (WGS) entry which is preliminary data.</text>
</comment>
<evidence type="ECO:0000313" key="6">
    <source>
        <dbReference type="EMBL" id="RHW70871.1"/>
    </source>
</evidence>
<comment type="subcellular location">
    <subcellularLocation>
        <location evidence="1">Nucleus</location>
        <location evidence="1">Nucleolus</location>
    </subcellularLocation>
</comment>
<dbReference type="InterPro" id="IPR019002">
    <property type="entry name" value="Ribosome_biogenesis_Nop16"/>
</dbReference>
<protein>
    <recommendedName>
        <fullName evidence="3">Nucleolar protein 16</fullName>
    </recommendedName>
</protein>
<evidence type="ECO:0000256" key="3">
    <source>
        <dbReference type="ARBA" id="ARBA00015522"/>
    </source>
</evidence>
<dbReference type="GO" id="GO:0042273">
    <property type="term" value="P:ribosomal large subunit biogenesis"/>
    <property type="evidence" value="ECO:0007669"/>
    <property type="project" value="TreeGrafter"/>
</dbReference>
<evidence type="ECO:0000256" key="5">
    <source>
        <dbReference type="SAM" id="MobiDB-lite"/>
    </source>
</evidence>
<dbReference type="EMBL" id="QSBY01000008">
    <property type="protein sequence ID" value="RHW70871.1"/>
    <property type="molecule type" value="Genomic_DNA"/>
</dbReference>
<dbReference type="Proteomes" id="UP000266743">
    <property type="component" value="Chromosome 8"/>
</dbReference>
<evidence type="ECO:0000256" key="1">
    <source>
        <dbReference type="ARBA" id="ARBA00004604"/>
    </source>
</evidence>
<evidence type="ECO:0000256" key="2">
    <source>
        <dbReference type="ARBA" id="ARBA00008479"/>
    </source>
</evidence>
<gene>
    <name evidence="6" type="ORF">DPX39_080044700</name>
</gene>
<name>A0A3L6L5P2_9TRYP</name>
<proteinExistence type="inferred from homology"/>
<dbReference type="Pfam" id="PF09420">
    <property type="entry name" value="Nop16"/>
    <property type="match status" value="1"/>
</dbReference>
<feature type="region of interest" description="Disordered" evidence="5">
    <location>
        <begin position="72"/>
        <end position="97"/>
    </location>
</feature>
<keyword evidence="4" id="KW-0539">Nucleus</keyword>
<organism evidence="6">
    <name type="scientific">Trypanosoma brucei equiperdum</name>
    <dbReference type="NCBI Taxonomy" id="630700"/>
    <lineage>
        <taxon>Eukaryota</taxon>
        <taxon>Discoba</taxon>
        <taxon>Euglenozoa</taxon>
        <taxon>Kinetoplastea</taxon>
        <taxon>Metakinetoplastina</taxon>
        <taxon>Trypanosomatida</taxon>
        <taxon>Trypanosomatidae</taxon>
        <taxon>Trypanosoma</taxon>
    </lineage>
</organism>